<protein>
    <recommendedName>
        <fullName evidence="5">Spermidine synthase</fullName>
    </recommendedName>
</protein>
<feature type="transmembrane region" description="Helical" evidence="2">
    <location>
        <begin position="106"/>
        <end position="123"/>
    </location>
</feature>
<feature type="transmembrane region" description="Helical" evidence="2">
    <location>
        <begin position="335"/>
        <end position="359"/>
    </location>
</feature>
<keyword evidence="4" id="KW-1185">Reference proteome</keyword>
<keyword evidence="2" id="KW-0472">Membrane</keyword>
<dbReference type="Proteomes" id="UP000232587">
    <property type="component" value="Unassembled WGS sequence"/>
</dbReference>
<dbReference type="RefSeq" id="WP_198519250.1">
    <property type="nucleotide sequence ID" value="NZ_PHUF01000005.1"/>
</dbReference>
<accession>A0A2N0H534</accession>
<proteinExistence type="predicted"/>
<feature type="transmembrane region" description="Helical" evidence="2">
    <location>
        <begin position="275"/>
        <end position="295"/>
    </location>
</feature>
<dbReference type="Gene3D" id="3.40.50.150">
    <property type="entry name" value="Vaccinia Virus protein VP39"/>
    <property type="match status" value="1"/>
</dbReference>
<feature type="transmembrane region" description="Helical" evidence="2">
    <location>
        <begin position="365"/>
        <end position="382"/>
    </location>
</feature>
<name>A0A2N0H534_9SPHN</name>
<feature type="transmembrane region" description="Helical" evidence="2">
    <location>
        <begin position="246"/>
        <end position="268"/>
    </location>
</feature>
<feature type="transmembrane region" description="Helical" evidence="2">
    <location>
        <begin position="394"/>
        <end position="417"/>
    </location>
</feature>
<feature type="transmembrane region" description="Helical" evidence="2">
    <location>
        <begin position="176"/>
        <end position="195"/>
    </location>
</feature>
<dbReference type="GO" id="GO:0006596">
    <property type="term" value="P:polyamine biosynthetic process"/>
    <property type="evidence" value="ECO:0007669"/>
    <property type="project" value="UniProtKB-KW"/>
</dbReference>
<feature type="transmembrane region" description="Helical" evidence="2">
    <location>
        <begin position="429"/>
        <end position="456"/>
    </location>
</feature>
<feature type="transmembrane region" description="Helical" evidence="2">
    <location>
        <begin position="301"/>
        <end position="323"/>
    </location>
</feature>
<dbReference type="PANTHER" id="PTHR43317:SF1">
    <property type="entry name" value="THERMOSPERMINE SYNTHASE ACAULIS5"/>
    <property type="match status" value="1"/>
</dbReference>
<reference evidence="3 4" key="1">
    <citation type="submission" date="2017-11" db="EMBL/GenBank/DDBJ databases">
        <title>Genomic Encyclopedia of Type Strains, Phase III (KMG-III): the genomes of soil and plant-associated and newly described type strains.</title>
        <authorList>
            <person name="Whitman W."/>
        </authorList>
    </citation>
    <scope>NUCLEOTIDE SEQUENCE [LARGE SCALE GENOMIC DNA]</scope>
    <source>
        <strain evidence="3 4">CGMCC 1.12274</strain>
    </source>
</reference>
<dbReference type="InterPro" id="IPR029063">
    <property type="entry name" value="SAM-dependent_MTases_sf"/>
</dbReference>
<dbReference type="NCBIfam" id="NF037959">
    <property type="entry name" value="MFS_SpdSyn"/>
    <property type="match status" value="1"/>
</dbReference>
<feature type="transmembrane region" description="Helical" evidence="2">
    <location>
        <begin position="75"/>
        <end position="94"/>
    </location>
</feature>
<feature type="transmembrane region" description="Helical" evidence="2">
    <location>
        <begin position="44"/>
        <end position="63"/>
    </location>
</feature>
<organism evidence="3 4">
    <name type="scientific">Novosphingobium kunmingense</name>
    <dbReference type="NCBI Taxonomy" id="1211806"/>
    <lineage>
        <taxon>Bacteria</taxon>
        <taxon>Pseudomonadati</taxon>
        <taxon>Pseudomonadota</taxon>
        <taxon>Alphaproteobacteria</taxon>
        <taxon>Sphingomonadales</taxon>
        <taxon>Sphingomonadaceae</taxon>
        <taxon>Novosphingobium</taxon>
    </lineage>
</organism>
<feature type="transmembrane region" description="Helical" evidence="2">
    <location>
        <begin position="144"/>
        <end position="164"/>
    </location>
</feature>
<evidence type="ECO:0000256" key="1">
    <source>
        <dbReference type="ARBA" id="ARBA00023115"/>
    </source>
</evidence>
<dbReference type="AlphaFoldDB" id="A0A2N0H534"/>
<gene>
    <name evidence="3" type="ORF">B0I00_2673</name>
</gene>
<sequence length="741" mass="79170">MMIPQSAARPLFVATILVGSFLLFLVQPMVARMALPRLGGAPNVWNSAMLVYQALLLGGYYYAHRLGKLPVARQARIHLVLFALAALTLPVGLIGLPPARAGLEALWVPALLALSIGPVFLLVSAQAPLMQRWYAANPQAGEPWALYAASNLGSFSGLIAYPLLAEPLLSIRAQSWGWSIGYGLLFALIALCALARRGAVDAQALTNDQKAAAPPIPRRTIALWLGLAAVPSGLMLSTTTHLTTDLFAMPLLWVIPLGIYLLSFVFAFSGNRAGVRVMTAGAWPAVFFAGAMAMVSQGANGLIPVFASVGLLFLICVALHGRLYDERPDPAHLTLFYLVMSLGGALGGLFTALIAPLAFDWAWEHPILVLAAALLLPAAPSLDWRAMPGLDRPLHRIVIAVGLALALFCAWQITMIVEANGSGLISSFWLVGVVAGGLIVSQWNWLAAMVLLWAMLAQGGLLTIKDTFEGVRQRSYFGIYTVRDRPAEMSRTLAHGTTLHGTQSTDPARRNLPLTYYGPTSGVGLVFAKAQDLYGPGARLGVVGLGAGSLACYKRPGEVWTFFEIDPLVLRYSENRTFTYLKDCAPDARVVLGDARLELARVPAGSIDVLAVDAFSSDAIPLHLMTDEAVAVYERALSPKGVMLLHISNRFIDLEPVLAADAKKRGLAAKKRADSPDPGLGYTPSTWIMLGRDPAAVAAAAAAGDGQEWLGLAAPAKSVWTDDHASILPHVEWRNVVGTPQ</sequence>
<evidence type="ECO:0008006" key="5">
    <source>
        <dbReference type="Google" id="ProtNLM"/>
    </source>
</evidence>
<comment type="caution">
    <text evidence="3">The sequence shown here is derived from an EMBL/GenBank/DDBJ whole genome shotgun (WGS) entry which is preliminary data.</text>
</comment>
<evidence type="ECO:0000313" key="4">
    <source>
        <dbReference type="Proteomes" id="UP000232587"/>
    </source>
</evidence>
<dbReference type="EMBL" id="PHUF01000005">
    <property type="protein sequence ID" value="PKB14045.1"/>
    <property type="molecule type" value="Genomic_DNA"/>
</dbReference>
<feature type="transmembrane region" description="Helical" evidence="2">
    <location>
        <begin position="216"/>
        <end position="234"/>
    </location>
</feature>
<dbReference type="PANTHER" id="PTHR43317">
    <property type="entry name" value="THERMOSPERMINE SYNTHASE ACAULIS5"/>
    <property type="match status" value="1"/>
</dbReference>
<keyword evidence="2" id="KW-1133">Transmembrane helix</keyword>
<evidence type="ECO:0000313" key="3">
    <source>
        <dbReference type="EMBL" id="PKB14045.1"/>
    </source>
</evidence>
<keyword evidence="2" id="KW-0812">Transmembrane</keyword>
<keyword evidence="1" id="KW-0620">Polyamine biosynthesis</keyword>
<dbReference type="SUPFAM" id="SSF53335">
    <property type="entry name" value="S-adenosyl-L-methionine-dependent methyltransferases"/>
    <property type="match status" value="1"/>
</dbReference>
<evidence type="ECO:0000256" key="2">
    <source>
        <dbReference type="SAM" id="Phobius"/>
    </source>
</evidence>